<evidence type="ECO:0000313" key="8">
    <source>
        <dbReference type="Proteomes" id="UP000468901"/>
    </source>
</evidence>
<feature type="domain" description="TauD/TfdA-like" evidence="6">
    <location>
        <begin position="8"/>
        <end position="274"/>
    </location>
</feature>
<dbReference type="GO" id="GO:0000908">
    <property type="term" value="F:taurine dioxygenase activity"/>
    <property type="evidence" value="ECO:0007669"/>
    <property type="project" value="TreeGrafter"/>
</dbReference>
<accession>A0A6N6VJM3</accession>
<evidence type="ECO:0000259" key="6">
    <source>
        <dbReference type="Pfam" id="PF02668"/>
    </source>
</evidence>
<dbReference type="PANTHER" id="PTHR30468:SF1">
    <property type="entry name" value="ALPHA-KETOGLUTARATE-DEPENDENT SULFONATE DIOXYGENASE"/>
    <property type="match status" value="1"/>
</dbReference>
<gene>
    <name evidence="7" type="ORF">F2P47_06705</name>
</gene>
<protein>
    <submittedName>
        <fullName evidence="7">Taurine dioxygenase</fullName>
    </submittedName>
</protein>
<dbReference type="GO" id="GO:0005737">
    <property type="term" value="C:cytoplasm"/>
    <property type="evidence" value="ECO:0007669"/>
    <property type="project" value="TreeGrafter"/>
</dbReference>
<dbReference type="AlphaFoldDB" id="A0A6N6VJM3"/>
<proteinExistence type="inferred from homology"/>
<dbReference type="GO" id="GO:0006790">
    <property type="term" value="P:sulfur compound metabolic process"/>
    <property type="evidence" value="ECO:0007669"/>
    <property type="project" value="TreeGrafter"/>
</dbReference>
<keyword evidence="3 7" id="KW-0223">Dioxygenase</keyword>
<reference evidence="7 8" key="1">
    <citation type="submission" date="2019-09" db="EMBL/GenBank/DDBJ databases">
        <title>Parvibaculum sedimenti sp. nov., isolated from sediment.</title>
        <authorList>
            <person name="Wang Y."/>
        </authorList>
    </citation>
    <scope>NUCLEOTIDE SEQUENCE [LARGE SCALE GENOMIC DNA]</scope>
    <source>
        <strain evidence="7 8">HXT-9</strain>
    </source>
</reference>
<keyword evidence="4" id="KW-0560">Oxidoreductase</keyword>
<dbReference type="Proteomes" id="UP000468901">
    <property type="component" value="Unassembled WGS sequence"/>
</dbReference>
<dbReference type="Gene3D" id="3.60.130.10">
    <property type="entry name" value="Clavaminate synthase-like"/>
    <property type="match status" value="1"/>
</dbReference>
<dbReference type="InterPro" id="IPR003819">
    <property type="entry name" value="TauD/TfdA-like"/>
</dbReference>
<keyword evidence="8" id="KW-1185">Reference proteome</keyword>
<evidence type="ECO:0000313" key="7">
    <source>
        <dbReference type="EMBL" id="KAB7740730.1"/>
    </source>
</evidence>
<dbReference type="FunFam" id="3.60.130.10:FF:000007">
    <property type="entry name" value="Alpha-ketoglutarate-dependent taurine dioxygenase"/>
    <property type="match status" value="1"/>
</dbReference>
<evidence type="ECO:0000256" key="3">
    <source>
        <dbReference type="ARBA" id="ARBA00022964"/>
    </source>
</evidence>
<organism evidence="7 8">
    <name type="scientific">Parvibaculum sedimenti</name>
    <dbReference type="NCBI Taxonomy" id="2608632"/>
    <lineage>
        <taxon>Bacteria</taxon>
        <taxon>Pseudomonadati</taxon>
        <taxon>Pseudomonadota</taxon>
        <taxon>Alphaproteobacteria</taxon>
        <taxon>Hyphomicrobiales</taxon>
        <taxon>Parvibaculaceae</taxon>
        <taxon>Parvibaculum</taxon>
    </lineage>
</organism>
<dbReference type="PANTHER" id="PTHR30468">
    <property type="entry name" value="ALPHA-KETOGLUTARATE-DEPENDENT SULFONATE DIOXYGENASE"/>
    <property type="match status" value="1"/>
</dbReference>
<dbReference type="SUPFAM" id="SSF51197">
    <property type="entry name" value="Clavaminate synthase-like"/>
    <property type="match status" value="1"/>
</dbReference>
<comment type="similarity">
    <text evidence="1">Belongs to the TfdA dioxygenase family.</text>
</comment>
<comment type="caution">
    <text evidence="7">The sequence shown here is derived from an EMBL/GenBank/DDBJ whole genome shotgun (WGS) entry which is preliminary data.</text>
</comment>
<sequence length="281" mass="32181">MAYNKIEVNRIAGALGAEIVGVDLARELDNETFDDIHRAFLDHQVIFFRDQRISHDQHKAFGRRFGTLNIHPYVKGMDGHPEIMQIVKEPDDKVNFGGGWHSDMSFLDEPALGSILYAKEVPSYGGDTLWANQYLAYETLSDGMKAMLEGLRAVHTAKGEYSERGHSAQKRKSMEVATAGNDVPSYEHPVVRTHPETGRKALYVNPAFTEKFVGMTRRESKPLLDFLFEHCTQEGFTCRFRWTNNAIAFWDNRCTQHFALNDYQGHRRHMERVTVNGDRPF</sequence>
<dbReference type="EMBL" id="WESC01000005">
    <property type="protein sequence ID" value="KAB7740730.1"/>
    <property type="molecule type" value="Genomic_DNA"/>
</dbReference>
<dbReference type="InterPro" id="IPR042098">
    <property type="entry name" value="TauD-like_sf"/>
</dbReference>
<dbReference type="GO" id="GO:0046872">
    <property type="term" value="F:metal ion binding"/>
    <property type="evidence" value="ECO:0007669"/>
    <property type="project" value="UniProtKB-KW"/>
</dbReference>
<dbReference type="InterPro" id="IPR051323">
    <property type="entry name" value="AtsK-like"/>
</dbReference>
<evidence type="ECO:0000256" key="1">
    <source>
        <dbReference type="ARBA" id="ARBA00005896"/>
    </source>
</evidence>
<dbReference type="Pfam" id="PF02668">
    <property type="entry name" value="TauD"/>
    <property type="match status" value="1"/>
</dbReference>
<evidence type="ECO:0000256" key="5">
    <source>
        <dbReference type="ARBA" id="ARBA00023004"/>
    </source>
</evidence>
<dbReference type="RefSeq" id="WP_152215532.1">
    <property type="nucleotide sequence ID" value="NZ_JBAQYD010000263.1"/>
</dbReference>
<keyword evidence="2" id="KW-0479">Metal-binding</keyword>
<keyword evidence="5" id="KW-0408">Iron</keyword>
<evidence type="ECO:0000256" key="4">
    <source>
        <dbReference type="ARBA" id="ARBA00023002"/>
    </source>
</evidence>
<evidence type="ECO:0000256" key="2">
    <source>
        <dbReference type="ARBA" id="ARBA00022723"/>
    </source>
</evidence>
<name>A0A6N6VJM3_9HYPH</name>